<dbReference type="Proteomes" id="UP001221898">
    <property type="component" value="Unassembled WGS sequence"/>
</dbReference>
<feature type="compositionally biased region" description="Pro residues" evidence="1">
    <location>
        <begin position="14"/>
        <end position="25"/>
    </location>
</feature>
<feature type="region of interest" description="Disordered" evidence="1">
    <location>
        <begin position="1"/>
        <end position="84"/>
    </location>
</feature>
<sequence length="111" mass="12223">MVGPRRDDITTLALPPPAPVHPPTHAPHRGGGRGSPPVRRADVSILHSVSRQRRGPEQPRKCHLAPRRGGPASNPARGYRPRHQRAPATAALQLLRAFLFTVCDYVEVPWE</sequence>
<dbReference type="EMBL" id="JAINUG010000060">
    <property type="protein sequence ID" value="KAJ8403115.1"/>
    <property type="molecule type" value="Genomic_DNA"/>
</dbReference>
<organism evidence="2 3">
    <name type="scientific">Aldrovandia affinis</name>
    <dbReference type="NCBI Taxonomy" id="143900"/>
    <lineage>
        <taxon>Eukaryota</taxon>
        <taxon>Metazoa</taxon>
        <taxon>Chordata</taxon>
        <taxon>Craniata</taxon>
        <taxon>Vertebrata</taxon>
        <taxon>Euteleostomi</taxon>
        <taxon>Actinopterygii</taxon>
        <taxon>Neopterygii</taxon>
        <taxon>Teleostei</taxon>
        <taxon>Notacanthiformes</taxon>
        <taxon>Halosauridae</taxon>
        <taxon>Aldrovandia</taxon>
    </lineage>
</organism>
<keyword evidence="3" id="KW-1185">Reference proteome</keyword>
<gene>
    <name evidence="2" type="ORF">AAFF_G00360310</name>
</gene>
<evidence type="ECO:0000256" key="1">
    <source>
        <dbReference type="SAM" id="MobiDB-lite"/>
    </source>
</evidence>
<protein>
    <submittedName>
        <fullName evidence="2">Uncharacterized protein</fullName>
    </submittedName>
</protein>
<accession>A0AAD7SI83</accession>
<reference evidence="2" key="1">
    <citation type="journal article" date="2023" name="Science">
        <title>Genome structures resolve the early diversification of teleost fishes.</title>
        <authorList>
            <person name="Parey E."/>
            <person name="Louis A."/>
            <person name="Montfort J."/>
            <person name="Bouchez O."/>
            <person name="Roques C."/>
            <person name="Iampietro C."/>
            <person name="Lluch J."/>
            <person name="Castinel A."/>
            <person name="Donnadieu C."/>
            <person name="Desvignes T."/>
            <person name="Floi Bucao C."/>
            <person name="Jouanno E."/>
            <person name="Wen M."/>
            <person name="Mejri S."/>
            <person name="Dirks R."/>
            <person name="Jansen H."/>
            <person name="Henkel C."/>
            <person name="Chen W.J."/>
            <person name="Zahm M."/>
            <person name="Cabau C."/>
            <person name="Klopp C."/>
            <person name="Thompson A.W."/>
            <person name="Robinson-Rechavi M."/>
            <person name="Braasch I."/>
            <person name="Lecointre G."/>
            <person name="Bobe J."/>
            <person name="Postlethwait J.H."/>
            <person name="Berthelot C."/>
            <person name="Roest Crollius H."/>
            <person name="Guiguen Y."/>
        </authorList>
    </citation>
    <scope>NUCLEOTIDE SEQUENCE</scope>
    <source>
        <strain evidence="2">NC1722</strain>
    </source>
</reference>
<evidence type="ECO:0000313" key="3">
    <source>
        <dbReference type="Proteomes" id="UP001221898"/>
    </source>
</evidence>
<dbReference type="AlphaFoldDB" id="A0AAD7SI83"/>
<evidence type="ECO:0000313" key="2">
    <source>
        <dbReference type="EMBL" id="KAJ8403115.1"/>
    </source>
</evidence>
<proteinExistence type="predicted"/>
<name>A0AAD7SI83_9TELE</name>
<comment type="caution">
    <text evidence="2">The sequence shown here is derived from an EMBL/GenBank/DDBJ whole genome shotgun (WGS) entry which is preliminary data.</text>
</comment>